<keyword evidence="4 7" id="KW-1133">Transmembrane helix</keyword>
<feature type="domain" description="Major facilitator superfamily (MFS) profile" evidence="8">
    <location>
        <begin position="111"/>
        <end position="544"/>
    </location>
</feature>
<dbReference type="InterPro" id="IPR011701">
    <property type="entry name" value="MFS"/>
</dbReference>
<dbReference type="OrthoDB" id="3639251at2759"/>
<feature type="transmembrane region" description="Helical" evidence="7">
    <location>
        <begin position="149"/>
        <end position="171"/>
    </location>
</feature>
<dbReference type="PIRSF" id="PIRSF002808">
    <property type="entry name" value="Hexose_phosphate_transp"/>
    <property type="match status" value="1"/>
</dbReference>
<evidence type="ECO:0000313" key="10">
    <source>
        <dbReference type="Proteomes" id="UP000054498"/>
    </source>
</evidence>
<feature type="transmembrane region" description="Helical" evidence="7">
    <location>
        <begin position="483"/>
        <end position="506"/>
    </location>
</feature>
<dbReference type="GO" id="GO:0012505">
    <property type="term" value="C:endomembrane system"/>
    <property type="evidence" value="ECO:0007669"/>
    <property type="project" value="UniProtKB-SubCell"/>
</dbReference>
<evidence type="ECO:0000259" key="8">
    <source>
        <dbReference type="PROSITE" id="PS50850"/>
    </source>
</evidence>
<dbReference type="PANTHER" id="PTHR43826">
    <property type="entry name" value="GLUCOSE-6-PHOSPHATE EXCHANGER SLC37A4"/>
    <property type="match status" value="1"/>
</dbReference>
<feature type="transmembrane region" description="Helical" evidence="7">
    <location>
        <begin position="518"/>
        <end position="541"/>
    </location>
</feature>
<feature type="transmembrane region" description="Helical" evidence="7">
    <location>
        <begin position="237"/>
        <end position="263"/>
    </location>
</feature>
<evidence type="ECO:0000256" key="1">
    <source>
        <dbReference type="ARBA" id="ARBA00004127"/>
    </source>
</evidence>
<reference evidence="9 10" key="1">
    <citation type="journal article" date="2013" name="BMC Genomics">
        <title>Reconstruction of the lipid metabolism for the microalga Monoraphidium neglectum from its genome sequence reveals characteristics suitable for biofuel production.</title>
        <authorList>
            <person name="Bogen C."/>
            <person name="Al-Dilaimi A."/>
            <person name="Albersmeier A."/>
            <person name="Wichmann J."/>
            <person name="Grundmann M."/>
            <person name="Rupp O."/>
            <person name="Lauersen K.J."/>
            <person name="Blifernez-Klassen O."/>
            <person name="Kalinowski J."/>
            <person name="Goesmann A."/>
            <person name="Mussgnug J.H."/>
            <person name="Kruse O."/>
        </authorList>
    </citation>
    <scope>NUCLEOTIDE SEQUENCE [LARGE SCALE GENOMIC DNA]</scope>
    <source>
        <strain evidence="9 10">SAG 48.87</strain>
    </source>
</reference>
<evidence type="ECO:0000256" key="7">
    <source>
        <dbReference type="SAM" id="Phobius"/>
    </source>
</evidence>
<dbReference type="KEGG" id="mng:MNEG_1759"/>
<feature type="transmembrane region" description="Helical" evidence="7">
    <location>
        <begin position="178"/>
        <end position="196"/>
    </location>
</feature>
<proteinExistence type="inferred from homology"/>
<feature type="transmembrane region" description="Helical" evidence="7">
    <location>
        <begin position="430"/>
        <end position="450"/>
    </location>
</feature>
<dbReference type="PANTHER" id="PTHR43826:SF3">
    <property type="entry name" value="GLUCOSE-6-PHOSPHATE EXCHANGER SLC37A4"/>
    <property type="match status" value="1"/>
</dbReference>
<dbReference type="STRING" id="145388.A0A0D2K7K9"/>
<dbReference type="GO" id="GO:0016020">
    <property type="term" value="C:membrane"/>
    <property type="evidence" value="ECO:0007669"/>
    <property type="project" value="InterPro"/>
</dbReference>
<feature type="transmembrane region" description="Helical" evidence="7">
    <location>
        <begin position="456"/>
        <end position="476"/>
    </location>
</feature>
<evidence type="ECO:0000256" key="5">
    <source>
        <dbReference type="ARBA" id="ARBA00023136"/>
    </source>
</evidence>
<feature type="transmembrane region" description="Helical" evidence="7">
    <location>
        <begin position="344"/>
        <end position="364"/>
    </location>
</feature>
<dbReference type="InterPro" id="IPR036259">
    <property type="entry name" value="MFS_trans_sf"/>
</dbReference>
<feature type="transmembrane region" description="Helical" evidence="7">
    <location>
        <begin position="202"/>
        <end position="225"/>
    </location>
</feature>
<evidence type="ECO:0000256" key="3">
    <source>
        <dbReference type="ARBA" id="ARBA00022692"/>
    </source>
</evidence>
<dbReference type="Gene3D" id="1.20.1250.20">
    <property type="entry name" value="MFS general substrate transporter like domains"/>
    <property type="match status" value="2"/>
</dbReference>
<feature type="transmembrane region" description="Helical" evidence="7">
    <location>
        <begin position="110"/>
        <end position="129"/>
    </location>
</feature>
<dbReference type="GeneID" id="25734637"/>
<evidence type="ECO:0000256" key="6">
    <source>
        <dbReference type="SAM" id="MobiDB-lite"/>
    </source>
</evidence>
<dbReference type="GO" id="GO:0035435">
    <property type="term" value="P:phosphate ion transmembrane transport"/>
    <property type="evidence" value="ECO:0007669"/>
    <property type="project" value="TreeGrafter"/>
</dbReference>
<evidence type="ECO:0000256" key="4">
    <source>
        <dbReference type="ARBA" id="ARBA00022989"/>
    </source>
</evidence>
<feature type="region of interest" description="Disordered" evidence="6">
    <location>
        <begin position="301"/>
        <end position="321"/>
    </location>
</feature>
<keyword evidence="10" id="KW-1185">Reference proteome</keyword>
<name>A0A0D2K7K9_9CHLO</name>
<feature type="transmembrane region" description="Helical" evidence="7">
    <location>
        <begin position="384"/>
        <end position="409"/>
    </location>
</feature>
<dbReference type="Proteomes" id="UP000054498">
    <property type="component" value="Unassembled WGS sequence"/>
</dbReference>
<dbReference type="RefSeq" id="XP_013905227.1">
    <property type="nucleotide sequence ID" value="XM_014049773.1"/>
</dbReference>
<dbReference type="InterPro" id="IPR000849">
    <property type="entry name" value="Sugar_P_transporter"/>
</dbReference>
<evidence type="ECO:0000256" key="2">
    <source>
        <dbReference type="ARBA" id="ARBA00009598"/>
    </source>
</evidence>
<keyword evidence="3 7" id="KW-0812">Transmembrane</keyword>
<dbReference type="PROSITE" id="PS50850">
    <property type="entry name" value="MFS"/>
    <property type="match status" value="1"/>
</dbReference>
<feature type="transmembrane region" description="Helical" evidence="7">
    <location>
        <begin position="269"/>
        <end position="287"/>
    </location>
</feature>
<comment type="subcellular location">
    <subcellularLocation>
        <location evidence="1">Endomembrane system</location>
        <topology evidence="1">Multi-pass membrane protein</topology>
    </subcellularLocation>
</comment>
<keyword evidence="5 7" id="KW-0472">Membrane</keyword>
<dbReference type="InterPro" id="IPR020846">
    <property type="entry name" value="MFS_dom"/>
</dbReference>
<sequence>MASKVAAPVQAAGSSARAQPALAMRPQVAMVVRRIGAAAPRAPLFPKRAEGLVARFLPKEKGDGGAMSTEEEEAAAPPQIAAAAAAAAPQPQPEAAAEAYAPEFVRRRMLVFLGIVVGYTTFYLTRGALTYSAPLLLADKSLGLTLTDIGAMTSIFPMAYGVSKFVSGVVAASVSSRLLLGLGLAATAAVCLAFGASSSLPLFVALWGFNGMLQGVGAPSCASILTRWFASKERGTYWGMWNIAHNLGGFLAPVIVGGCAKAFGWRFGMWAPGAIGLAVAFFVLGAVRDRPTDVGFPPVDADVAPKKPPAPQPAAAPAQAAGAAAKPKAQASNGDGMMDALRSVLKMPAIWALAFTYFFVYVVRQGVTSWLVFYLMAEKGAADAGAAALTVSGLELGGLAGSTVAGLLSDVAIRRATANGGAGGNVGRRIKVVMLYTAGMAVMLLALQAVPASAKALQWLVIAGLGFTIYGPQMLIGLSGAELVAPAAVGASQGILGWIGAANAGIPLSFIVQRAGWGGFFTTLLGACCVAMVLLSTVANAPSYLQRRAREDGPGKLATA</sequence>
<dbReference type="GO" id="GO:0055062">
    <property type="term" value="P:phosphate ion homeostasis"/>
    <property type="evidence" value="ECO:0007669"/>
    <property type="project" value="UniProtKB-ARBA"/>
</dbReference>
<comment type="similarity">
    <text evidence="2">Belongs to the major facilitator superfamily. Organophosphate:Pi antiporter (OPA) (TC 2.A.1.4) family.</text>
</comment>
<dbReference type="AlphaFoldDB" id="A0A0D2K7K9"/>
<protein>
    <submittedName>
        <fullName evidence="9">Putative hexose phosphate transport protein</fullName>
    </submittedName>
</protein>
<dbReference type="SUPFAM" id="SSF103473">
    <property type="entry name" value="MFS general substrate transporter"/>
    <property type="match status" value="1"/>
</dbReference>
<dbReference type="Pfam" id="PF07690">
    <property type="entry name" value="MFS_1"/>
    <property type="match status" value="1"/>
</dbReference>
<evidence type="ECO:0000313" key="9">
    <source>
        <dbReference type="EMBL" id="KIZ06208.1"/>
    </source>
</evidence>
<dbReference type="InterPro" id="IPR051337">
    <property type="entry name" value="OPA_Antiporter"/>
</dbReference>
<gene>
    <name evidence="9" type="ORF">MNEG_1759</name>
</gene>
<accession>A0A0D2K7K9</accession>
<dbReference type="GO" id="GO:0061513">
    <property type="term" value="F:glucose 6-phosphate:phosphate antiporter activity"/>
    <property type="evidence" value="ECO:0007669"/>
    <property type="project" value="TreeGrafter"/>
</dbReference>
<dbReference type="EMBL" id="KK100401">
    <property type="protein sequence ID" value="KIZ06208.1"/>
    <property type="molecule type" value="Genomic_DNA"/>
</dbReference>
<organism evidence="9 10">
    <name type="scientific">Monoraphidium neglectum</name>
    <dbReference type="NCBI Taxonomy" id="145388"/>
    <lineage>
        <taxon>Eukaryota</taxon>
        <taxon>Viridiplantae</taxon>
        <taxon>Chlorophyta</taxon>
        <taxon>core chlorophytes</taxon>
        <taxon>Chlorophyceae</taxon>
        <taxon>CS clade</taxon>
        <taxon>Sphaeropleales</taxon>
        <taxon>Selenastraceae</taxon>
        <taxon>Monoraphidium</taxon>
    </lineage>
</organism>